<evidence type="ECO:0000313" key="3">
    <source>
        <dbReference type="Proteomes" id="UP000006362"/>
    </source>
</evidence>
<dbReference type="OrthoDB" id="14265at2"/>
<dbReference type="eggNOG" id="COG2018">
    <property type="taxonomic scope" value="Bacteria"/>
</dbReference>
<dbReference type="InterPro" id="IPR004942">
    <property type="entry name" value="Roadblock/LAMTOR2_dom"/>
</dbReference>
<dbReference type="AlphaFoldDB" id="E8T374"/>
<sequence>MTRKEQLEAVLNELVDSMGGEVVAAVLATPEGKLITSVTGRTSVKGNRFAAMGATILATAKKMGKLVEAGAAQEATVKLEGELFYIKQAGPKAILVVVVREGAFIGLLEIEMERAAERVEEILG</sequence>
<reference evidence="2" key="1">
    <citation type="submission" date="2011-01" db="EMBL/GenBank/DDBJ databases">
        <title>Complete sequence of chromosome of Thermovibrio ammonificans HB-1.</title>
        <authorList>
            <consortium name="US DOE Joint Genome Institute"/>
            <person name="Lucas S."/>
            <person name="Copeland A."/>
            <person name="Lapidus A."/>
            <person name="Cheng J.-F."/>
            <person name="Goodwin L."/>
            <person name="Pitluck S."/>
            <person name="Davenport K."/>
            <person name="Detter J.C."/>
            <person name="Han C."/>
            <person name="Tapia R."/>
            <person name="Land M."/>
            <person name="Hauser L."/>
            <person name="Kyrpides N."/>
            <person name="Ivanova N."/>
            <person name="Ovchinnikova G."/>
            <person name="Vetriani C."/>
            <person name="Woyke T."/>
        </authorList>
    </citation>
    <scope>NUCLEOTIDE SEQUENCE [LARGE SCALE GENOMIC DNA]</scope>
    <source>
        <strain evidence="2">HB-1</strain>
    </source>
</reference>
<keyword evidence="3" id="KW-1185">Reference proteome</keyword>
<name>E8T374_THEA1</name>
<dbReference type="SUPFAM" id="SSF103196">
    <property type="entry name" value="Roadblock/LC7 domain"/>
    <property type="match status" value="1"/>
</dbReference>
<protein>
    <submittedName>
        <fullName evidence="2">Roadblock/LC7 family protein</fullName>
    </submittedName>
</protein>
<proteinExistence type="predicted"/>
<evidence type="ECO:0000313" key="2">
    <source>
        <dbReference type="EMBL" id="ADU96079.1"/>
    </source>
</evidence>
<dbReference type="SMART" id="SM00960">
    <property type="entry name" value="Robl_LC7"/>
    <property type="match status" value="1"/>
</dbReference>
<dbReference type="RefSeq" id="WP_013536865.1">
    <property type="nucleotide sequence ID" value="NC_014926.1"/>
</dbReference>
<feature type="domain" description="Roadblock/LAMTOR2" evidence="1">
    <location>
        <begin position="7"/>
        <end position="99"/>
    </location>
</feature>
<evidence type="ECO:0000259" key="1">
    <source>
        <dbReference type="SMART" id="SM00960"/>
    </source>
</evidence>
<accession>E8T374</accession>
<dbReference type="HOGENOM" id="CLU_118613_2_0_0"/>
<gene>
    <name evidence="2" type="ordered locus">Theam_0105</name>
</gene>
<dbReference type="STRING" id="648996.Theam_0105"/>
<dbReference type="Gene3D" id="3.30.450.30">
    <property type="entry name" value="Dynein light chain 2a, cytoplasmic"/>
    <property type="match status" value="1"/>
</dbReference>
<dbReference type="KEGG" id="tam:Theam_0105"/>
<dbReference type="Proteomes" id="UP000006362">
    <property type="component" value="Chromosome"/>
</dbReference>
<dbReference type="EMBL" id="CP002444">
    <property type="protein sequence ID" value="ADU96079.1"/>
    <property type="molecule type" value="Genomic_DNA"/>
</dbReference>
<organism evidence="2 3">
    <name type="scientific">Thermovibrio ammonificans (strain DSM 15698 / JCM 12110 / HB-1)</name>
    <dbReference type="NCBI Taxonomy" id="648996"/>
    <lineage>
        <taxon>Bacteria</taxon>
        <taxon>Pseudomonadati</taxon>
        <taxon>Aquificota</taxon>
        <taxon>Aquificia</taxon>
        <taxon>Desulfurobacteriales</taxon>
        <taxon>Desulfurobacteriaceae</taxon>
        <taxon>Thermovibrio</taxon>
    </lineage>
</organism>
<dbReference type="Pfam" id="PF03259">
    <property type="entry name" value="Robl_LC7"/>
    <property type="match status" value="1"/>
</dbReference>